<dbReference type="EMBL" id="MDYQ01000017">
    <property type="protein sequence ID" value="PRP87816.1"/>
    <property type="molecule type" value="Genomic_DNA"/>
</dbReference>
<evidence type="ECO:0000256" key="4">
    <source>
        <dbReference type="ARBA" id="ARBA00022989"/>
    </source>
</evidence>
<keyword evidence="5 7" id="KW-0472">Membrane</keyword>
<dbReference type="FunCoup" id="A0A2P6NV67">
    <property type="interactions" value="12"/>
</dbReference>
<dbReference type="GO" id="GO:0005737">
    <property type="term" value="C:cytoplasm"/>
    <property type="evidence" value="ECO:0007669"/>
    <property type="project" value="UniProtKB-ARBA"/>
</dbReference>
<dbReference type="GO" id="GO:0016020">
    <property type="term" value="C:membrane"/>
    <property type="evidence" value="ECO:0007669"/>
    <property type="project" value="UniProtKB-SubCell"/>
</dbReference>
<gene>
    <name evidence="9" type="ORF">PROFUN_04290</name>
</gene>
<dbReference type="InterPro" id="IPR000727">
    <property type="entry name" value="T_SNARE_dom"/>
</dbReference>
<organism evidence="9 10">
    <name type="scientific">Planoprotostelium fungivorum</name>
    <dbReference type="NCBI Taxonomy" id="1890364"/>
    <lineage>
        <taxon>Eukaryota</taxon>
        <taxon>Amoebozoa</taxon>
        <taxon>Evosea</taxon>
        <taxon>Variosea</taxon>
        <taxon>Cavosteliida</taxon>
        <taxon>Cavosteliaceae</taxon>
        <taxon>Planoprotostelium</taxon>
    </lineage>
</organism>
<evidence type="ECO:0000256" key="7">
    <source>
        <dbReference type="SAM" id="Phobius"/>
    </source>
</evidence>
<dbReference type="CDD" id="cd15841">
    <property type="entry name" value="SNARE_Qc"/>
    <property type="match status" value="1"/>
</dbReference>
<dbReference type="STRING" id="1890364.A0A2P6NV67"/>
<name>A0A2P6NV67_9EUKA</name>
<sequence length="149" mass="16269">MSRGGDRDTLFSFSGNSGAPRGSNSPEPAGGRRWGTVSESEQQKGQSNQQIYASNQSKLEDQDRALDAISDSLGRTKQIAIEIGKEADEHTQLIDEIDGHVNRVNPMIRNTTKRIDRVATKSSTKGLWLCICLLFIILLVVIGLAFGLP</sequence>
<evidence type="ECO:0000313" key="10">
    <source>
        <dbReference type="Proteomes" id="UP000241769"/>
    </source>
</evidence>
<evidence type="ECO:0000313" key="9">
    <source>
        <dbReference type="EMBL" id="PRP87816.1"/>
    </source>
</evidence>
<dbReference type="SMART" id="SM00397">
    <property type="entry name" value="t_SNARE"/>
    <property type="match status" value="1"/>
</dbReference>
<feature type="compositionally biased region" description="Polar residues" evidence="6">
    <location>
        <begin position="11"/>
        <end position="26"/>
    </location>
</feature>
<keyword evidence="3 7" id="KW-0812">Transmembrane</keyword>
<evidence type="ECO:0000256" key="1">
    <source>
        <dbReference type="ARBA" id="ARBA00004167"/>
    </source>
</evidence>
<evidence type="ECO:0000256" key="3">
    <source>
        <dbReference type="ARBA" id="ARBA00022692"/>
    </source>
</evidence>
<evidence type="ECO:0000256" key="5">
    <source>
        <dbReference type="ARBA" id="ARBA00023136"/>
    </source>
</evidence>
<protein>
    <recommendedName>
        <fullName evidence="8">t-SNARE coiled-coil homology domain-containing protein</fullName>
    </recommendedName>
</protein>
<keyword evidence="10" id="KW-1185">Reference proteome</keyword>
<comment type="subcellular location">
    <subcellularLocation>
        <location evidence="1">Membrane</location>
        <topology evidence="1">Single-pass membrane protein</topology>
    </subcellularLocation>
</comment>
<dbReference type="Proteomes" id="UP000241769">
    <property type="component" value="Unassembled WGS sequence"/>
</dbReference>
<dbReference type="GO" id="GO:0012505">
    <property type="term" value="C:endomembrane system"/>
    <property type="evidence" value="ECO:0007669"/>
    <property type="project" value="UniProtKB-ARBA"/>
</dbReference>
<dbReference type="PANTHER" id="PTHR12791">
    <property type="entry name" value="GOLGI SNARE BET1-RELATED"/>
    <property type="match status" value="1"/>
</dbReference>
<dbReference type="SUPFAM" id="SSF58038">
    <property type="entry name" value="SNARE fusion complex"/>
    <property type="match status" value="1"/>
</dbReference>
<feature type="compositionally biased region" description="Polar residues" evidence="6">
    <location>
        <begin position="37"/>
        <end position="57"/>
    </location>
</feature>
<accession>A0A2P6NV67</accession>
<dbReference type="Pfam" id="PF05739">
    <property type="entry name" value="SNARE"/>
    <property type="match status" value="1"/>
</dbReference>
<feature type="transmembrane region" description="Helical" evidence="7">
    <location>
        <begin position="127"/>
        <end position="148"/>
    </location>
</feature>
<dbReference type="Gene3D" id="1.20.5.110">
    <property type="match status" value="1"/>
</dbReference>
<dbReference type="InParanoid" id="A0A2P6NV67"/>
<feature type="domain" description="T-SNARE coiled-coil homology" evidence="8">
    <location>
        <begin position="56"/>
        <end position="118"/>
    </location>
</feature>
<comment type="caution">
    <text evidence="9">The sequence shown here is derived from an EMBL/GenBank/DDBJ whole genome shotgun (WGS) entry which is preliminary data.</text>
</comment>
<keyword evidence="2" id="KW-0813">Transport</keyword>
<dbReference type="PROSITE" id="PS50192">
    <property type="entry name" value="T_SNARE"/>
    <property type="match status" value="1"/>
</dbReference>
<dbReference type="AlphaFoldDB" id="A0A2P6NV67"/>
<proteinExistence type="predicted"/>
<dbReference type="OrthoDB" id="18952at2759"/>
<evidence type="ECO:0000256" key="6">
    <source>
        <dbReference type="SAM" id="MobiDB-lite"/>
    </source>
</evidence>
<evidence type="ECO:0000256" key="2">
    <source>
        <dbReference type="ARBA" id="ARBA00022448"/>
    </source>
</evidence>
<evidence type="ECO:0000259" key="8">
    <source>
        <dbReference type="PROSITE" id="PS50192"/>
    </source>
</evidence>
<reference evidence="9 10" key="1">
    <citation type="journal article" date="2018" name="Genome Biol. Evol.">
        <title>Multiple Roots of Fruiting Body Formation in Amoebozoa.</title>
        <authorList>
            <person name="Hillmann F."/>
            <person name="Forbes G."/>
            <person name="Novohradska S."/>
            <person name="Ferling I."/>
            <person name="Riege K."/>
            <person name="Groth M."/>
            <person name="Westermann M."/>
            <person name="Marz M."/>
            <person name="Spaller T."/>
            <person name="Winckler T."/>
            <person name="Schaap P."/>
            <person name="Glockner G."/>
        </authorList>
    </citation>
    <scope>NUCLEOTIDE SEQUENCE [LARGE SCALE GENOMIC DNA]</scope>
    <source>
        <strain evidence="9 10">Jena</strain>
    </source>
</reference>
<feature type="region of interest" description="Disordered" evidence="6">
    <location>
        <begin position="1"/>
        <end position="59"/>
    </location>
</feature>
<keyword evidence="4 7" id="KW-1133">Transmembrane helix</keyword>